<name>A0A2Z6MEU1_TRISU</name>
<protein>
    <submittedName>
        <fullName evidence="1">Uncharacterized protein</fullName>
    </submittedName>
</protein>
<keyword evidence="2" id="KW-1185">Reference proteome</keyword>
<evidence type="ECO:0000313" key="1">
    <source>
        <dbReference type="EMBL" id="GAU23912.1"/>
    </source>
</evidence>
<proteinExistence type="predicted"/>
<dbReference type="EMBL" id="DF973281">
    <property type="protein sequence ID" value="GAU23912.1"/>
    <property type="molecule type" value="Genomic_DNA"/>
</dbReference>
<accession>A0A2Z6MEU1</accession>
<gene>
    <name evidence="1" type="ORF">TSUD_181010</name>
</gene>
<sequence length="61" mass="7152">MSGITTSISIKNKFEGEWLCNLHRHPLGRNTEMAKEEIYFACFSVDFIKYNEKELLDDLPQ</sequence>
<dbReference type="Proteomes" id="UP000242715">
    <property type="component" value="Unassembled WGS sequence"/>
</dbReference>
<evidence type="ECO:0000313" key="2">
    <source>
        <dbReference type="Proteomes" id="UP000242715"/>
    </source>
</evidence>
<reference evidence="2" key="1">
    <citation type="journal article" date="2017" name="Front. Plant Sci.">
        <title>Climate Clever Clovers: New Paradigm to Reduce the Environmental Footprint of Ruminants by Breeding Low Methanogenic Forages Utilizing Haplotype Variation.</title>
        <authorList>
            <person name="Kaur P."/>
            <person name="Appels R."/>
            <person name="Bayer P.E."/>
            <person name="Keeble-Gagnere G."/>
            <person name="Wang J."/>
            <person name="Hirakawa H."/>
            <person name="Shirasawa K."/>
            <person name="Vercoe P."/>
            <person name="Stefanova K."/>
            <person name="Durmic Z."/>
            <person name="Nichols P."/>
            <person name="Revell C."/>
            <person name="Isobe S.N."/>
            <person name="Edwards D."/>
            <person name="Erskine W."/>
        </authorList>
    </citation>
    <scope>NUCLEOTIDE SEQUENCE [LARGE SCALE GENOMIC DNA]</scope>
    <source>
        <strain evidence="2">cv. Daliak</strain>
    </source>
</reference>
<dbReference type="AlphaFoldDB" id="A0A2Z6MEU1"/>
<organism evidence="1 2">
    <name type="scientific">Trifolium subterraneum</name>
    <name type="common">Subterranean clover</name>
    <dbReference type="NCBI Taxonomy" id="3900"/>
    <lineage>
        <taxon>Eukaryota</taxon>
        <taxon>Viridiplantae</taxon>
        <taxon>Streptophyta</taxon>
        <taxon>Embryophyta</taxon>
        <taxon>Tracheophyta</taxon>
        <taxon>Spermatophyta</taxon>
        <taxon>Magnoliopsida</taxon>
        <taxon>eudicotyledons</taxon>
        <taxon>Gunneridae</taxon>
        <taxon>Pentapetalae</taxon>
        <taxon>rosids</taxon>
        <taxon>fabids</taxon>
        <taxon>Fabales</taxon>
        <taxon>Fabaceae</taxon>
        <taxon>Papilionoideae</taxon>
        <taxon>50 kb inversion clade</taxon>
        <taxon>NPAAA clade</taxon>
        <taxon>Hologalegina</taxon>
        <taxon>IRL clade</taxon>
        <taxon>Trifolieae</taxon>
        <taxon>Trifolium</taxon>
    </lineage>
</organism>